<keyword evidence="2" id="KW-1185">Reference proteome</keyword>
<evidence type="ECO:0000313" key="2">
    <source>
        <dbReference type="Proteomes" id="UP000494216"/>
    </source>
</evidence>
<comment type="caution">
    <text evidence="1">The sequence shown here is derived from an EMBL/GenBank/DDBJ whole genome shotgun (WGS) entry which is preliminary data.</text>
</comment>
<proteinExistence type="predicted"/>
<accession>A0A8S0X9Z9</accession>
<protein>
    <submittedName>
        <fullName evidence="1">Uncharacterized protein</fullName>
    </submittedName>
</protein>
<name>A0A8S0X9Z9_9GAMM</name>
<evidence type="ECO:0000313" key="1">
    <source>
        <dbReference type="EMBL" id="CAA9892866.1"/>
    </source>
</evidence>
<dbReference type="Proteomes" id="UP000494216">
    <property type="component" value="Unassembled WGS sequence"/>
</dbReference>
<organism evidence="1 2">
    <name type="scientific">Candidatus Methylobacter favarea</name>
    <dbReference type="NCBI Taxonomy" id="2707345"/>
    <lineage>
        <taxon>Bacteria</taxon>
        <taxon>Pseudomonadati</taxon>
        <taxon>Pseudomonadota</taxon>
        <taxon>Gammaproteobacteria</taxon>
        <taxon>Methylococcales</taxon>
        <taxon>Methylococcaceae</taxon>
        <taxon>Methylobacter</taxon>
    </lineage>
</organism>
<sequence>MHTDGGKPVAFQCKRWARHPNLTVLTRVKNQLRPAVSEAESMVIDTDFRVRQAIEMLFGRSELYQKQARFGRHFWNHLRVSS</sequence>
<dbReference type="AlphaFoldDB" id="A0A8S0X9Z9"/>
<dbReference type="RefSeq" id="WP_174627581.1">
    <property type="nucleotide sequence ID" value="NZ_CADCXN010000120.1"/>
</dbReference>
<gene>
    <name evidence="1" type="ORF">METHB2_860008</name>
</gene>
<dbReference type="EMBL" id="CADCXN010000120">
    <property type="protein sequence ID" value="CAA9892866.1"/>
    <property type="molecule type" value="Genomic_DNA"/>
</dbReference>
<reference evidence="1 2" key="1">
    <citation type="submission" date="2020-02" db="EMBL/GenBank/DDBJ databases">
        <authorList>
            <person name="Hogendoorn C."/>
        </authorList>
    </citation>
    <scope>NUCLEOTIDE SEQUENCE [LARGE SCALE GENOMIC DNA]</scope>
    <source>
        <strain evidence="1">METHB21</strain>
    </source>
</reference>